<dbReference type="CTD" id="38638"/>
<dbReference type="FunFam" id="3.30.160.60:FF:000132">
    <property type="entry name" value="PR domain zinc finger protein 1"/>
    <property type="match status" value="1"/>
</dbReference>
<keyword evidence="3" id="KW-0479">Metal-binding</keyword>
<dbReference type="SUPFAM" id="SSF57667">
    <property type="entry name" value="beta-beta-alpha zinc fingers"/>
    <property type="match status" value="3"/>
</dbReference>
<keyword evidence="6" id="KW-0862">Zinc</keyword>
<dbReference type="FunFam" id="3.30.160.60:FF:000211">
    <property type="entry name" value="PR domain zinc finger protein 1"/>
    <property type="match status" value="1"/>
</dbReference>
<feature type="compositionally biased region" description="Polar residues" evidence="14">
    <location>
        <begin position="375"/>
        <end position="388"/>
    </location>
</feature>
<keyword evidence="5 13" id="KW-0863">Zinc-finger</keyword>
<dbReference type="GeneID" id="111244617"/>
<keyword evidence="8" id="KW-0805">Transcription regulation</keyword>
<feature type="domain" description="C2H2-type" evidence="15">
    <location>
        <begin position="842"/>
        <end position="869"/>
    </location>
</feature>
<dbReference type="OrthoDB" id="7327383at2759"/>
<dbReference type="GO" id="GO:0005634">
    <property type="term" value="C:nucleus"/>
    <property type="evidence" value="ECO:0007669"/>
    <property type="project" value="UniProtKB-SubCell"/>
</dbReference>
<protein>
    <recommendedName>
        <fullName evidence="19">PR domain zinc finger protein 1</fullName>
    </recommendedName>
</protein>
<reference evidence="17" key="1">
    <citation type="submission" date="2021-01" db="UniProtKB">
        <authorList>
            <consortium name="EnsemblMetazoa"/>
        </authorList>
    </citation>
    <scope>IDENTIFICATION</scope>
</reference>
<accession>A0A7M7JBU0</accession>
<organism evidence="17 18">
    <name type="scientific">Varroa destructor</name>
    <name type="common">Honeybee mite</name>
    <dbReference type="NCBI Taxonomy" id="109461"/>
    <lineage>
        <taxon>Eukaryota</taxon>
        <taxon>Metazoa</taxon>
        <taxon>Ecdysozoa</taxon>
        <taxon>Arthropoda</taxon>
        <taxon>Chelicerata</taxon>
        <taxon>Arachnida</taxon>
        <taxon>Acari</taxon>
        <taxon>Parasitiformes</taxon>
        <taxon>Mesostigmata</taxon>
        <taxon>Gamasina</taxon>
        <taxon>Dermanyssoidea</taxon>
        <taxon>Varroidae</taxon>
        <taxon>Varroa</taxon>
    </lineage>
</organism>
<feature type="compositionally biased region" description="Low complexity" evidence="14">
    <location>
        <begin position="438"/>
        <end position="449"/>
    </location>
</feature>
<evidence type="ECO:0000256" key="4">
    <source>
        <dbReference type="ARBA" id="ARBA00022737"/>
    </source>
</evidence>
<evidence type="ECO:0000259" key="16">
    <source>
        <dbReference type="PROSITE" id="PS50280"/>
    </source>
</evidence>
<dbReference type="SMART" id="SM00355">
    <property type="entry name" value="ZnF_C2H2"/>
    <property type="match status" value="5"/>
</dbReference>
<evidence type="ECO:0000256" key="11">
    <source>
        <dbReference type="ARBA" id="ARBA00023163"/>
    </source>
</evidence>
<evidence type="ECO:0000256" key="7">
    <source>
        <dbReference type="ARBA" id="ARBA00022859"/>
    </source>
</evidence>
<feature type="compositionally biased region" description="Basic and acidic residues" evidence="14">
    <location>
        <begin position="70"/>
        <end position="91"/>
    </location>
</feature>
<evidence type="ECO:0000256" key="12">
    <source>
        <dbReference type="ARBA" id="ARBA00023242"/>
    </source>
</evidence>
<evidence type="ECO:0000256" key="2">
    <source>
        <dbReference type="ARBA" id="ARBA00022588"/>
    </source>
</evidence>
<dbReference type="GO" id="GO:0008270">
    <property type="term" value="F:zinc ion binding"/>
    <property type="evidence" value="ECO:0007669"/>
    <property type="project" value="UniProtKB-KW"/>
</dbReference>
<evidence type="ECO:0000256" key="10">
    <source>
        <dbReference type="ARBA" id="ARBA00023130"/>
    </source>
</evidence>
<dbReference type="GO" id="GO:0001227">
    <property type="term" value="F:DNA-binding transcription repressor activity, RNA polymerase II-specific"/>
    <property type="evidence" value="ECO:0007669"/>
    <property type="project" value="InterPro"/>
</dbReference>
<keyword evidence="7" id="KW-0391">Immunity</keyword>
<keyword evidence="12" id="KW-0539">Nucleus</keyword>
<dbReference type="EnsemblMetazoa" id="XM_022791894">
    <property type="protein sequence ID" value="XP_022647629"/>
    <property type="gene ID" value="LOC111244617"/>
</dbReference>
<dbReference type="FunFam" id="3.30.160.60:FF:000833">
    <property type="entry name" value="PR domain zinc finger protein"/>
    <property type="match status" value="1"/>
</dbReference>
<feature type="compositionally biased region" description="Basic and acidic residues" evidence="14">
    <location>
        <begin position="389"/>
        <end position="411"/>
    </location>
</feature>
<evidence type="ECO:0000256" key="8">
    <source>
        <dbReference type="ARBA" id="ARBA00023015"/>
    </source>
</evidence>
<evidence type="ECO:0008006" key="19">
    <source>
        <dbReference type="Google" id="ProtNLM"/>
    </source>
</evidence>
<proteinExistence type="predicted"/>
<feature type="compositionally biased region" description="Polar residues" evidence="14">
    <location>
        <begin position="549"/>
        <end position="560"/>
    </location>
</feature>
<dbReference type="Gene3D" id="2.170.270.10">
    <property type="entry name" value="SET domain"/>
    <property type="match status" value="1"/>
</dbReference>
<dbReference type="InterPro" id="IPR050331">
    <property type="entry name" value="Zinc_finger"/>
</dbReference>
<dbReference type="GO" id="GO:0002250">
    <property type="term" value="P:adaptive immune response"/>
    <property type="evidence" value="ECO:0007669"/>
    <property type="project" value="UniProtKB-KW"/>
</dbReference>
<dbReference type="GO" id="GO:0008170">
    <property type="term" value="F:N-methyltransferase activity"/>
    <property type="evidence" value="ECO:0007669"/>
    <property type="project" value="UniProtKB-ARBA"/>
</dbReference>
<feature type="compositionally biased region" description="Low complexity" evidence="14">
    <location>
        <begin position="693"/>
        <end position="707"/>
    </location>
</feature>
<dbReference type="Pfam" id="PF21549">
    <property type="entry name" value="PRDM2_PR"/>
    <property type="match status" value="1"/>
</dbReference>
<dbReference type="InterPro" id="IPR044413">
    <property type="entry name" value="PRDM1_PR-SET"/>
</dbReference>
<feature type="region of interest" description="Disordered" evidence="14">
    <location>
        <begin position="543"/>
        <end position="628"/>
    </location>
</feature>
<dbReference type="InterPro" id="IPR036236">
    <property type="entry name" value="Znf_C2H2_sf"/>
</dbReference>
<feature type="compositionally biased region" description="Pro residues" evidence="14">
    <location>
        <begin position="566"/>
        <end position="575"/>
    </location>
</feature>
<dbReference type="PROSITE" id="PS50280">
    <property type="entry name" value="SET"/>
    <property type="match status" value="1"/>
</dbReference>
<dbReference type="Pfam" id="PF00096">
    <property type="entry name" value="zf-C2H2"/>
    <property type="match status" value="3"/>
</dbReference>
<dbReference type="Proteomes" id="UP000594260">
    <property type="component" value="Unplaced"/>
</dbReference>
<keyword evidence="10" id="KW-1064">Adaptive immunity</keyword>
<feature type="domain" description="SET" evidence="16">
    <location>
        <begin position="101"/>
        <end position="225"/>
    </location>
</feature>
<dbReference type="SUPFAM" id="SSF82199">
    <property type="entry name" value="SET domain"/>
    <property type="match status" value="1"/>
</dbReference>
<dbReference type="GO" id="GO:0045087">
    <property type="term" value="P:innate immune response"/>
    <property type="evidence" value="ECO:0007669"/>
    <property type="project" value="UniProtKB-KW"/>
</dbReference>
<dbReference type="PROSITE" id="PS00028">
    <property type="entry name" value="ZINC_FINGER_C2H2_1"/>
    <property type="match status" value="4"/>
</dbReference>
<dbReference type="OMA" id="LIMKMDM"/>
<dbReference type="InterPro" id="IPR046341">
    <property type="entry name" value="SET_dom_sf"/>
</dbReference>
<evidence type="ECO:0000259" key="15">
    <source>
        <dbReference type="PROSITE" id="PS50157"/>
    </source>
</evidence>
<comment type="subcellular location">
    <subcellularLocation>
        <location evidence="1">Nucleus</location>
    </subcellularLocation>
</comment>
<evidence type="ECO:0000256" key="1">
    <source>
        <dbReference type="ARBA" id="ARBA00004123"/>
    </source>
</evidence>
<dbReference type="PANTHER" id="PTHR16515">
    <property type="entry name" value="PR DOMAIN ZINC FINGER PROTEIN"/>
    <property type="match status" value="1"/>
</dbReference>
<dbReference type="GO" id="GO:0008757">
    <property type="term" value="F:S-adenosylmethionine-dependent methyltransferase activity"/>
    <property type="evidence" value="ECO:0007669"/>
    <property type="project" value="UniProtKB-ARBA"/>
</dbReference>
<keyword evidence="2" id="KW-0399">Innate immunity</keyword>
<dbReference type="FunCoup" id="A0A7M7JBU0">
    <property type="interactions" value="25"/>
</dbReference>
<feature type="domain" description="C2H2-type" evidence="15">
    <location>
        <begin position="786"/>
        <end position="813"/>
    </location>
</feature>
<dbReference type="InterPro" id="IPR013087">
    <property type="entry name" value="Znf_C2H2_type"/>
</dbReference>
<evidence type="ECO:0000313" key="17">
    <source>
        <dbReference type="EnsemblMetazoa" id="XP_022647629"/>
    </source>
</evidence>
<dbReference type="CDD" id="cd19187">
    <property type="entry name" value="PR-SET_PRDM1"/>
    <property type="match status" value="1"/>
</dbReference>
<keyword evidence="11" id="KW-0804">Transcription</keyword>
<dbReference type="GO" id="GO:0045165">
    <property type="term" value="P:cell fate commitment"/>
    <property type="evidence" value="ECO:0007669"/>
    <property type="project" value="TreeGrafter"/>
</dbReference>
<feature type="region of interest" description="Disordered" evidence="14">
    <location>
        <begin position="664"/>
        <end position="745"/>
    </location>
</feature>
<name>A0A7M7JBU0_VARDE</name>
<feature type="region of interest" description="Disordered" evidence="14">
    <location>
        <begin position="492"/>
        <end position="527"/>
    </location>
</feature>
<dbReference type="FunFam" id="3.30.160.60:FF:000262">
    <property type="entry name" value="PR domain zinc finger protein 1"/>
    <property type="match status" value="1"/>
</dbReference>
<feature type="domain" description="C2H2-type" evidence="15">
    <location>
        <begin position="814"/>
        <end position="841"/>
    </location>
</feature>
<feature type="region of interest" description="Disordered" evidence="14">
    <location>
        <begin position="252"/>
        <end position="342"/>
    </location>
</feature>
<dbReference type="AlphaFoldDB" id="A0A7M7JBU0"/>
<feature type="region of interest" description="Disordered" evidence="14">
    <location>
        <begin position="981"/>
        <end position="1022"/>
    </location>
</feature>
<evidence type="ECO:0000313" key="18">
    <source>
        <dbReference type="Proteomes" id="UP000594260"/>
    </source>
</evidence>
<feature type="compositionally biased region" description="Low complexity" evidence="14">
    <location>
        <begin position="587"/>
        <end position="600"/>
    </location>
</feature>
<dbReference type="SMART" id="SM00317">
    <property type="entry name" value="SET"/>
    <property type="match status" value="1"/>
</dbReference>
<dbReference type="PROSITE" id="PS50157">
    <property type="entry name" value="ZINC_FINGER_C2H2_2"/>
    <property type="match status" value="4"/>
</dbReference>
<dbReference type="Gene3D" id="3.30.160.60">
    <property type="entry name" value="Classic Zinc Finger"/>
    <property type="match status" value="5"/>
</dbReference>
<feature type="compositionally biased region" description="Basic and acidic residues" evidence="14">
    <location>
        <begin position="252"/>
        <end position="265"/>
    </location>
</feature>
<dbReference type="RefSeq" id="XP_022647629.1">
    <property type="nucleotide sequence ID" value="XM_022791894.1"/>
</dbReference>
<keyword evidence="4" id="KW-0677">Repeat</keyword>
<sequence>MCMLSSEDIISNIVLNGSDSLSDTKPSNMTSACAKAQKMEAPLTESGAMDLSKIREEDFEQLAVYLVPDRPVDEQDGDHNSTGRQDREQTAKNRAVSSLPRNLVLKPSQTLPGVLGVWSTDYIPRGTRFGPLIGERYERDAVPPDANRKYFWRVYSSASAEDGSHCSDYHYIDGFDVTKANWMRYVSPAYSSAKQNLVACQLRGKIYFYTLRAVMPGQELLVWYCREFAQRLNYPETGELMLQRINEQIRLSQRDDETSAEKPDDPNPIQSPDPSPVAKQIKQEQLADPEQTADASPMSLQVMPATPFGSRSDEGYQTSTSSSSERHSPPSHSEFLDENCPTTPEELGIALRLSADSDEDAMSDCSDYVLDFSNKRPSAPTTMTSSKTCTRDDSCTKEGDDSSIERNEFRKVKIKMPKAYQSAQRSRERGSTESKATSSCASVGSVGSSPPRHADFGHEADVDIASDENLQQPSAIPHLVRGFFGQRSSAFQSYESQQNTAAQQATPPPSSAAGAAALSPTSTVQQPHPGILENLLLQRMNAEKDKATRQQASQISSTGNASPSASPLPAPPLPVREPIRVIVSNESSPTPHASPSPAVALRREMHSPDSTAPALQPPSASSSVVAPPSIGLYSPAGAYGAASFPPAHFPPVGPITSLPSPYPPHHTSPYEVHSSMGPSAPLTPVGSLPSGYPALPRPSSASPSPEQQSDDRKPAISRLSPPLAPGDSTDVDSLPGGNARGFRSLPYPLKKKDGKMHYECNICFKTFGQLSNLKVHLRTHSGERPFACSVCAKSFTQLAHLQKHHLVHTGEKPHQCGVCHKRFSSTSNLKTHLRLHSGQKPYACDLCPAKFTQFVHLKLHKRLHTNERPYTCHACQKRYISASGLRTHWKTTSCQPNQVLDAELQRAGLDYTHMEISDEFHRIQMEQQAAQAAQQAAAMERRSPDSSFIAPQPLSLVGYPAAGSVSPPGSISQQQSVIREASSLSTACPSSERGFLPPPLAPHTHGPPHTSSRLGLNVSEVH</sequence>
<dbReference type="GO" id="GO:0000978">
    <property type="term" value="F:RNA polymerase II cis-regulatory region sequence-specific DNA binding"/>
    <property type="evidence" value="ECO:0007669"/>
    <property type="project" value="TreeGrafter"/>
</dbReference>
<feature type="region of interest" description="Disordered" evidence="14">
    <location>
        <begin position="374"/>
        <end position="458"/>
    </location>
</feature>
<dbReference type="PANTHER" id="PTHR16515:SF59">
    <property type="entry name" value="PR DOMAIN ZINC FINGER PROTEIN 1"/>
    <property type="match status" value="1"/>
</dbReference>
<feature type="domain" description="C2H2-type" evidence="15">
    <location>
        <begin position="758"/>
        <end position="785"/>
    </location>
</feature>
<evidence type="ECO:0000256" key="14">
    <source>
        <dbReference type="SAM" id="MobiDB-lite"/>
    </source>
</evidence>
<keyword evidence="9" id="KW-0238">DNA-binding</keyword>
<keyword evidence="18" id="KW-1185">Reference proteome</keyword>
<dbReference type="GO" id="GO:0005737">
    <property type="term" value="C:cytoplasm"/>
    <property type="evidence" value="ECO:0007669"/>
    <property type="project" value="TreeGrafter"/>
</dbReference>
<dbReference type="InterPro" id="IPR001214">
    <property type="entry name" value="SET_dom"/>
</dbReference>
<dbReference type="KEGG" id="vde:111244617"/>
<dbReference type="GO" id="GO:0008276">
    <property type="term" value="F:protein methyltransferase activity"/>
    <property type="evidence" value="ECO:0007669"/>
    <property type="project" value="UniProtKB-ARBA"/>
</dbReference>
<evidence type="ECO:0000256" key="13">
    <source>
        <dbReference type="PROSITE-ProRule" id="PRU00042"/>
    </source>
</evidence>
<dbReference type="InParanoid" id="A0A7M7JBU0"/>
<evidence type="ECO:0000256" key="9">
    <source>
        <dbReference type="ARBA" id="ARBA00023125"/>
    </source>
</evidence>
<feature type="compositionally biased region" description="Low complexity" evidence="14">
    <location>
        <begin position="612"/>
        <end position="628"/>
    </location>
</feature>
<evidence type="ECO:0000256" key="6">
    <source>
        <dbReference type="ARBA" id="ARBA00022833"/>
    </source>
</evidence>
<evidence type="ECO:0000256" key="5">
    <source>
        <dbReference type="ARBA" id="ARBA00022771"/>
    </source>
</evidence>
<dbReference type="FunFam" id="3.30.160.60:FF:000748">
    <property type="entry name" value="PR domain zinc finger protein"/>
    <property type="match status" value="1"/>
</dbReference>
<feature type="region of interest" description="Disordered" evidence="14">
    <location>
        <begin position="69"/>
        <end position="96"/>
    </location>
</feature>
<evidence type="ECO:0000256" key="3">
    <source>
        <dbReference type="ARBA" id="ARBA00022723"/>
    </source>
</evidence>
<feature type="compositionally biased region" description="Low complexity" evidence="14">
    <location>
        <begin position="497"/>
        <end position="523"/>
    </location>
</feature>